<dbReference type="Proteomes" id="UP000613066">
    <property type="component" value="Unassembled WGS sequence"/>
</dbReference>
<dbReference type="PANTHER" id="PTHR10339:SF19">
    <property type="entry name" value="GPI-LINKED NAD(P)(+)--ARGININE ADP-RIBOSYLTRANSFERASE 1"/>
    <property type="match status" value="1"/>
</dbReference>
<reference evidence="11" key="1">
    <citation type="submission" date="2019-09" db="EMBL/GenBank/DDBJ databases">
        <title>Bird 10,000 Genomes (B10K) Project - Family phase.</title>
        <authorList>
            <person name="Zhang G."/>
        </authorList>
    </citation>
    <scope>NUCLEOTIDE SEQUENCE</scope>
    <source>
        <strain evidence="11">B10K-DU-001-08</strain>
        <tissue evidence="11">Muscle</tissue>
    </source>
</reference>
<feature type="non-terminal residue" evidence="11">
    <location>
        <position position="304"/>
    </location>
</feature>
<evidence type="ECO:0000256" key="2">
    <source>
        <dbReference type="ARBA" id="ARBA00022676"/>
    </source>
</evidence>
<dbReference type="FunFam" id="3.90.176.10:FF:000001">
    <property type="entry name" value="NAD(P)(+)--arginine ADP-ribosyltransferase"/>
    <property type="match status" value="1"/>
</dbReference>
<dbReference type="InterPro" id="IPR050999">
    <property type="entry name" value="ADP-ribosyltransferase_ARG"/>
</dbReference>
<keyword evidence="12" id="KW-1185">Reference proteome</keyword>
<evidence type="ECO:0000256" key="5">
    <source>
        <dbReference type="ARBA" id="ARBA00022729"/>
    </source>
</evidence>
<dbReference type="PRINTS" id="PR00970">
    <property type="entry name" value="RIBTRNSFRASE"/>
</dbReference>
<gene>
    <name evidence="11" type="primary">Madprt_1</name>
    <name evidence="11" type="ORF">PENPIL_R13189</name>
</gene>
<evidence type="ECO:0000313" key="12">
    <source>
        <dbReference type="Proteomes" id="UP000613066"/>
    </source>
</evidence>
<dbReference type="PANTHER" id="PTHR10339">
    <property type="entry name" value="ADP-RIBOSYLTRANSFERASE"/>
    <property type="match status" value="1"/>
</dbReference>
<keyword evidence="3 10" id="KW-0808">Transferase</keyword>
<keyword evidence="6 10" id="KW-0521">NADP</keyword>
<keyword evidence="8" id="KW-1015">Disulfide bond</keyword>
<dbReference type="EC" id="2.4.2.31" evidence="10"/>
<protein>
    <recommendedName>
        <fullName evidence="10">NAD(P)(+)--arginine ADP-ribosyltransferase</fullName>
        <ecNumber evidence="10">2.4.2.31</ecNumber>
    </recommendedName>
    <alternativeName>
        <fullName evidence="10">Mono(ADP-ribosyl)transferase</fullName>
    </alternativeName>
</protein>
<dbReference type="GO" id="GO:0044194">
    <property type="term" value="C:cytolytic granule"/>
    <property type="evidence" value="ECO:0007669"/>
    <property type="project" value="UniProtKB-ARBA"/>
</dbReference>
<comment type="similarity">
    <text evidence="1 10">Belongs to the Arg-specific ADP-ribosyltransferase family.</text>
</comment>
<dbReference type="GO" id="GO:0106274">
    <property type="term" value="F:NAD+-protein-arginine ADP-ribosyltransferase activity"/>
    <property type="evidence" value="ECO:0007669"/>
    <property type="project" value="UniProtKB-EC"/>
</dbReference>
<accession>A0A851PCA0</accession>
<evidence type="ECO:0000256" key="4">
    <source>
        <dbReference type="ARBA" id="ARBA00022695"/>
    </source>
</evidence>
<name>A0A851PCA0_9GALL</name>
<dbReference type="GO" id="GO:0005615">
    <property type="term" value="C:extracellular space"/>
    <property type="evidence" value="ECO:0007669"/>
    <property type="project" value="UniProtKB-ARBA"/>
</dbReference>
<evidence type="ECO:0000256" key="10">
    <source>
        <dbReference type="RuleBase" id="RU361228"/>
    </source>
</evidence>
<dbReference type="AlphaFoldDB" id="A0A851PCA0"/>
<evidence type="ECO:0000256" key="7">
    <source>
        <dbReference type="ARBA" id="ARBA00023027"/>
    </source>
</evidence>
<comment type="caution">
    <text evidence="11">The sequence shown here is derived from an EMBL/GenBank/DDBJ whole genome shotgun (WGS) entry which is preliminary data.</text>
</comment>
<dbReference type="PROSITE" id="PS01291">
    <property type="entry name" value="ART"/>
    <property type="match status" value="1"/>
</dbReference>
<evidence type="ECO:0000313" key="11">
    <source>
        <dbReference type="EMBL" id="NXC49727.1"/>
    </source>
</evidence>
<dbReference type="GO" id="GO:0016779">
    <property type="term" value="F:nucleotidyltransferase activity"/>
    <property type="evidence" value="ECO:0007669"/>
    <property type="project" value="UniProtKB-KW"/>
</dbReference>
<evidence type="ECO:0000256" key="9">
    <source>
        <dbReference type="ARBA" id="ARBA00047597"/>
    </source>
</evidence>
<dbReference type="GO" id="GO:0046677">
    <property type="term" value="P:response to antibiotic"/>
    <property type="evidence" value="ECO:0007669"/>
    <property type="project" value="UniProtKB-ARBA"/>
</dbReference>
<evidence type="ECO:0000256" key="6">
    <source>
        <dbReference type="ARBA" id="ARBA00022857"/>
    </source>
</evidence>
<organism evidence="11 12">
    <name type="scientific">Penelope pileata</name>
    <dbReference type="NCBI Taxonomy" id="1118817"/>
    <lineage>
        <taxon>Eukaryota</taxon>
        <taxon>Metazoa</taxon>
        <taxon>Chordata</taxon>
        <taxon>Craniata</taxon>
        <taxon>Vertebrata</taxon>
        <taxon>Euteleostomi</taxon>
        <taxon>Archelosauria</taxon>
        <taxon>Archosauria</taxon>
        <taxon>Dinosauria</taxon>
        <taxon>Saurischia</taxon>
        <taxon>Theropoda</taxon>
        <taxon>Coelurosauria</taxon>
        <taxon>Aves</taxon>
        <taxon>Neognathae</taxon>
        <taxon>Galloanserae</taxon>
        <taxon>Galliformes</taxon>
        <taxon>Cracidae</taxon>
        <taxon>Penelope</taxon>
    </lineage>
</organism>
<keyword evidence="5 10" id="KW-0732">Signal</keyword>
<evidence type="ECO:0000256" key="8">
    <source>
        <dbReference type="ARBA" id="ARBA00023157"/>
    </source>
</evidence>
<dbReference type="InterPro" id="IPR000768">
    <property type="entry name" value="ART"/>
</dbReference>
<dbReference type="SUPFAM" id="SSF56399">
    <property type="entry name" value="ADP-ribosylation"/>
    <property type="match status" value="1"/>
</dbReference>
<dbReference type="Gene3D" id="3.90.176.10">
    <property type="entry name" value="Toxin ADP-ribosyltransferase, Chain A, domain 1"/>
    <property type="match status" value="1"/>
</dbReference>
<proteinExistence type="inferred from homology"/>
<evidence type="ECO:0000256" key="1">
    <source>
        <dbReference type="ARBA" id="ARBA00009558"/>
    </source>
</evidence>
<feature type="non-terminal residue" evidence="11">
    <location>
        <position position="1"/>
    </location>
</feature>
<dbReference type="GO" id="GO:0003950">
    <property type="term" value="F:NAD+ poly-ADP-ribosyltransferase activity"/>
    <property type="evidence" value="ECO:0007669"/>
    <property type="project" value="UniProtKB-ARBA"/>
</dbReference>
<keyword evidence="2 10" id="KW-0328">Glycosyltransferase</keyword>
<feature type="chain" id="PRO_5033101840" description="NAD(P)(+)--arginine ADP-ribosyltransferase" evidence="10">
    <location>
        <begin position="17"/>
        <end position="304"/>
    </location>
</feature>
<feature type="signal peptide" evidence="10">
    <location>
        <begin position="1"/>
        <end position="16"/>
    </location>
</feature>
<sequence length="304" mass="34322">LALGWVLLAITAKALAASSFGDFSLIEEEMDMAPNSFDDQYKGCSQEMEAELHELNRTEFKSSVYAKEWRVAAAEWQERWGHVTRQQLLSREQATAMLAYSMEGDLYHQFNAATRAGGSSRQHYLHSFPFKTLHFLLSQALRTLRESQPRQCHSVRRGINSVRVTAQKGQSVRFGHFIFFIWSEVAESSIRDTNFVVETCYGVPIQDFTMVTRTDKVLIPPFETFKVIDITKRKGRTFIHLRSQASCSTYNCAFLKGCPGRSARSLPWPLTAHLRPPGRSSPRQPPHLWGLLLAAAALAAVGQP</sequence>
<dbReference type="EMBL" id="WBMW01005610">
    <property type="protein sequence ID" value="NXC49727.1"/>
    <property type="molecule type" value="Genomic_DNA"/>
</dbReference>
<evidence type="ECO:0000256" key="3">
    <source>
        <dbReference type="ARBA" id="ARBA00022679"/>
    </source>
</evidence>
<dbReference type="Pfam" id="PF01129">
    <property type="entry name" value="ART"/>
    <property type="match status" value="1"/>
</dbReference>
<dbReference type="OrthoDB" id="423533at2759"/>
<comment type="catalytic activity">
    <reaction evidence="9 10">
        <text>L-arginyl-[protein] + NAD(+) = N(omega)-(ADP-D-ribosyl)-L-arginyl-[protein] + nicotinamide + H(+)</text>
        <dbReference type="Rhea" id="RHEA:19149"/>
        <dbReference type="Rhea" id="RHEA-COMP:10532"/>
        <dbReference type="Rhea" id="RHEA-COMP:15087"/>
        <dbReference type="ChEBI" id="CHEBI:15378"/>
        <dbReference type="ChEBI" id="CHEBI:17154"/>
        <dbReference type="ChEBI" id="CHEBI:29965"/>
        <dbReference type="ChEBI" id="CHEBI:57540"/>
        <dbReference type="ChEBI" id="CHEBI:142554"/>
        <dbReference type="EC" id="2.4.2.31"/>
    </reaction>
</comment>
<dbReference type="PROSITE" id="PS51996">
    <property type="entry name" value="TR_MART"/>
    <property type="match status" value="1"/>
</dbReference>
<keyword evidence="7 10" id="KW-0520">NAD</keyword>
<keyword evidence="4" id="KW-0548">Nucleotidyltransferase</keyword>